<accession>A0ACD5GP34</accession>
<sequence>MPIKQKIPQMNKPDFLKAFQPGQKLISRLGHMTLTSYQLGHLILTSGKLVACDPLVFPGTDPFDVQFKPGHYPVILSVAHNSKDDNITVAYAMLRLSEQIPVKWELATKFGENLSTLSENEVFGYGVDSGTGCFMDADTSQIIVDQCWEAETYEESLTCKLEETIEENYSLGYNWANLCVDDSTQANVIAFDSGVGDGFYASYFGLDIEGCIVAVVTEFLSGELP</sequence>
<protein>
    <submittedName>
        <fullName evidence="1">DUF4241 domain-containing protein</fullName>
    </submittedName>
</protein>
<reference evidence="1 2" key="1">
    <citation type="journal article" date="2016" name="Genome Announc.">
        <title>Draft Genome Sequence of the Thermotolerant Cyanobacterium Desertifilum sp. IPPAS B-1220.</title>
        <authorList>
            <person name="Mironov K.S."/>
            <person name="Sinetova M.A."/>
            <person name="Bolatkhan K."/>
            <person name="Zayadan B.K."/>
            <person name="Ustinova V.V."/>
            <person name="Kupriyanova E.V."/>
            <person name="Skrypnik A.N."/>
            <person name="Gogoleva N.E."/>
            <person name="Gogolev Y.V."/>
            <person name="Los D.A."/>
        </authorList>
    </citation>
    <scope>NUCLEOTIDE SEQUENCE [LARGE SCALE GENOMIC DNA]</scope>
    <source>
        <strain evidence="1 2">IPPAS B-1220</strain>
    </source>
</reference>
<evidence type="ECO:0000313" key="1">
    <source>
        <dbReference type="EMBL" id="XPM62256.1"/>
    </source>
</evidence>
<organism evidence="1 2">
    <name type="scientific">Desertifilum tharense IPPAS B-1220</name>
    <dbReference type="NCBI Taxonomy" id="1781255"/>
    <lineage>
        <taxon>Bacteria</taxon>
        <taxon>Bacillati</taxon>
        <taxon>Cyanobacteriota</taxon>
        <taxon>Cyanophyceae</taxon>
        <taxon>Desertifilales</taxon>
        <taxon>Desertifilaceae</taxon>
        <taxon>Desertifilum</taxon>
    </lineage>
</organism>
<proteinExistence type="predicted"/>
<gene>
    <name evidence="1" type="ORF">BH720_020915</name>
</gene>
<dbReference type="EMBL" id="CP182909">
    <property type="protein sequence ID" value="XPM62256.1"/>
    <property type="molecule type" value="Genomic_DNA"/>
</dbReference>
<evidence type="ECO:0000313" key="2">
    <source>
        <dbReference type="Proteomes" id="UP000095472"/>
    </source>
</evidence>
<name>A0ACD5GP34_9CYAN</name>
<keyword evidence="2" id="KW-1185">Reference proteome</keyword>
<dbReference type="Proteomes" id="UP000095472">
    <property type="component" value="Chromosome"/>
</dbReference>